<evidence type="ECO:0000313" key="8">
    <source>
        <dbReference type="Proteomes" id="UP000675554"/>
    </source>
</evidence>
<dbReference type="InterPro" id="IPR011701">
    <property type="entry name" value="MFS"/>
</dbReference>
<evidence type="ECO:0000256" key="4">
    <source>
        <dbReference type="ARBA" id="ARBA00023136"/>
    </source>
</evidence>
<dbReference type="InterPro" id="IPR020846">
    <property type="entry name" value="MFS_dom"/>
</dbReference>
<organism evidence="7 8">
    <name type="scientific">Streptomyces daliensis</name>
    <dbReference type="NCBI Taxonomy" id="299421"/>
    <lineage>
        <taxon>Bacteria</taxon>
        <taxon>Bacillati</taxon>
        <taxon>Actinomycetota</taxon>
        <taxon>Actinomycetes</taxon>
        <taxon>Kitasatosporales</taxon>
        <taxon>Streptomycetaceae</taxon>
        <taxon>Streptomyces</taxon>
    </lineage>
</organism>
<keyword evidence="2 5" id="KW-0812">Transmembrane</keyword>
<keyword evidence="4 5" id="KW-0472">Membrane</keyword>
<keyword evidence="8" id="KW-1185">Reference proteome</keyword>
<dbReference type="PROSITE" id="PS50850">
    <property type="entry name" value="MFS"/>
    <property type="match status" value="1"/>
</dbReference>
<dbReference type="Proteomes" id="UP000675554">
    <property type="component" value="Unassembled WGS sequence"/>
</dbReference>
<evidence type="ECO:0000256" key="3">
    <source>
        <dbReference type="ARBA" id="ARBA00022989"/>
    </source>
</evidence>
<evidence type="ECO:0000259" key="6">
    <source>
        <dbReference type="PROSITE" id="PS50850"/>
    </source>
</evidence>
<comment type="subcellular location">
    <subcellularLocation>
        <location evidence="1">Cell membrane</location>
        <topology evidence="1">Multi-pass membrane protein</topology>
    </subcellularLocation>
</comment>
<name>A0A8T4J210_9ACTN</name>
<dbReference type="Pfam" id="PF07690">
    <property type="entry name" value="MFS_1"/>
    <property type="match status" value="1"/>
</dbReference>
<proteinExistence type="predicted"/>
<dbReference type="GO" id="GO:0005886">
    <property type="term" value="C:plasma membrane"/>
    <property type="evidence" value="ECO:0007669"/>
    <property type="project" value="UniProtKB-SubCell"/>
</dbReference>
<reference evidence="7" key="1">
    <citation type="submission" date="2021-04" db="EMBL/GenBank/DDBJ databases">
        <title>Sequencing of actinobacteria type strains.</title>
        <authorList>
            <person name="Nguyen G.-S."/>
            <person name="Wentzel A."/>
        </authorList>
    </citation>
    <scope>NUCLEOTIDE SEQUENCE</scope>
    <source>
        <strain evidence="7">DSM 42095</strain>
    </source>
</reference>
<sequence>ALQISGAALGTLIAGPVGTWLITSFGWRSAFAALAVTSVVWSAIWWKVGRDGPYGAARPARDRAARD</sequence>
<gene>
    <name evidence="7" type="ORF">KDA82_38425</name>
</gene>
<dbReference type="Gene3D" id="1.20.1250.20">
    <property type="entry name" value="MFS general substrate transporter like domains"/>
    <property type="match status" value="1"/>
</dbReference>
<dbReference type="EMBL" id="JAGSMN010001773">
    <property type="protein sequence ID" value="MBR7678731.1"/>
    <property type="molecule type" value="Genomic_DNA"/>
</dbReference>
<feature type="domain" description="Major facilitator superfamily (MFS) profile" evidence="6">
    <location>
        <begin position="1"/>
        <end position="67"/>
    </location>
</feature>
<feature type="non-terminal residue" evidence="7">
    <location>
        <position position="1"/>
    </location>
</feature>
<feature type="transmembrane region" description="Helical" evidence="5">
    <location>
        <begin position="25"/>
        <end position="46"/>
    </location>
</feature>
<protein>
    <submittedName>
        <fullName evidence="7">MFS transporter</fullName>
    </submittedName>
</protein>
<accession>A0A8T4J210</accession>
<evidence type="ECO:0000256" key="1">
    <source>
        <dbReference type="ARBA" id="ARBA00004651"/>
    </source>
</evidence>
<feature type="non-terminal residue" evidence="7">
    <location>
        <position position="67"/>
    </location>
</feature>
<evidence type="ECO:0000313" key="7">
    <source>
        <dbReference type="EMBL" id="MBR7678731.1"/>
    </source>
</evidence>
<comment type="caution">
    <text evidence="7">The sequence shown here is derived from an EMBL/GenBank/DDBJ whole genome shotgun (WGS) entry which is preliminary data.</text>
</comment>
<dbReference type="GO" id="GO:0022857">
    <property type="term" value="F:transmembrane transporter activity"/>
    <property type="evidence" value="ECO:0007669"/>
    <property type="project" value="InterPro"/>
</dbReference>
<dbReference type="AlphaFoldDB" id="A0A8T4J210"/>
<evidence type="ECO:0000256" key="2">
    <source>
        <dbReference type="ARBA" id="ARBA00022692"/>
    </source>
</evidence>
<dbReference type="InterPro" id="IPR036259">
    <property type="entry name" value="MFS_trans_sf"/>
</dbReference>
<dbReference type="SUPFAM" id="SSF103473">
    <property type="entry name" value="MFS general substrate transporter"/>
    <property type="match status" value="1"/>
</dbReference>
<evidence type="ECO:0000256" key="5">
    <source>
        <dbReference type="SAM" id="Phobius"/>
    </source>
</evidence>
<keyword evidence="3 5" id="KW-1133">Transmembrane helix</keyword>